<evidence type="ECO:0000313" key="1">
    <source>
        <dbReference type="EMBL" id="GIP52563.1"/>
    </source>
</evidence>
<evidence type="ECO:0008006" key="3">
    <source>
        <dbReference type="Google" id="ProtNLM"/>
    </source>
</evidence>
<protein>
    <recommendedName>
        <fullName evidence="3">DNA phosphorothioation-dependent restriction protein DptG</fullName>
    </recommendedName>
</protein>
<organism evidence="1 2">
    <name type="scientific">Paenibacillus vini</name>
    <dbReference type="NCBI Taxonomy" id="1476024"/>
    <lineage>
        <taxon>Bacteria</taxon>
        <taxon>Bacillati</taxon>
        <taxon>Bacillota</taxon>
        <taxon>Bacilli</taxon>
        <taxon>Bacillales</taxon>
        <taxon>Paenibacillaceae</taxon>
        <taxon>Paenibacillus</taxon>
    </lineage>
</organism>
<dbReference type="EMBL" id="BOSL01000004">
    <property type="protein sequence ID" value="GIP52563.1"/>
    <property type="molecule type" value="Genomic_DNA"/>
</dbReference>
<dbReference type="RefSeq" id="WP_213654329.1">
    <property type="nucleotide sequence ID" value="NZ_BOSL01000004.1"/>
</dbReference>
<name>A0ABQ4M995_9BACL</name>
<reference evidence="1 2" key="1">
    <citation type="submission" date="2021-03" db="EMBL/GenBank/DDBJ databases">
        <title>Antimicrobial resistance genes in bacteria isolated from Japanese honey, and their potential for conferring macrolide and lincosamide resistance in the American foulbrood pathogen Paenibacillus larvae.</title>
        <authorList>
            <person name="Okamoto M."/>
            <person name="Kumagai M."/>
            <person name="Kanamori H."/>
            <person name="Takamatsu D."/>
        </authorList>
    </citation>
    <scope>NUCLEOTIDE SEQUENCE [LARGE SCALE GENOMIC DNA]</scope>
    <source>
        <strain evidence="1 2">J42TS3</strain>
    </source>
</reference>
<gene>
    <name evidence="1" type="ORF">J42TS3_15980</name>
</gene>
<proteinExistence type="predicted"/>
<keyword evidence="2" id="KW-1185">Reference proteome</keyword>
<dbReference type="Proteomes" id="UP000679992">
    <property type="component" value="Unassembled WGS sequence"/>
</dbReference>
<comment type="caution">
    <text evidence="1">The sequence shown here is derived from an EMBL/GenBank/DDBJ whole genome shotgun (WGS) entry which is preliminary data.</text>
</comment>
<accession>A0ABQ4M995</accession>
<dbReference type="NCBIfam" id="TIGR03236">
    <property type="entry name" value="dnd_assoc_1"/>
    <property type="match status" value="1"/>
</dbReference>
<dbReference type="InterPro" id="IPR017645">
    <property type="entry name" value="Dnd_assoc_1"/>
</dbReference>
<evidence type="ECO:0000313" key="2">
    <source>
        <dbReference type="Proteomes" id="UP000679992"/>
    </source>
</evidence>
<sequence length="463" mass="54966">MSYSINLDLIREKFKFDSSLRHNPKMGIEILPYNTKFKDTQYNFREVVGEFIRLVGQKKSPEVVDTDDLISTVLNKIDFENVSQRSEFKQMVKTLFLDDHGQLYLFHPQTLYYINTVESENKKLASFLYDVLWKQEESWTVESIPGESIDLMSDLLFKSLPELEVAPKTAKSYTDMIPGISDLFVKDFRWLATKSELFTLQVEKLISYYYFFYVTQLALRNEMMFNHFEKGIKPVYFTFEEEEKLSKTRVSYEFGWRSLERSVNRLFSHVNLLKMLNLPSDSINEFLTYREIADRVGVMSEDEQKILEQDVDTLIDEYKKKLSGDSKWDLLGSFKQPYQISALNKLYLLLQMIDHQFNQTSRSKPYNEYKHWFVHFCQRSFLKSRGRSGKMLILDTDYLLFLTKIMIKDEPKIRLKKLFEEFEVRGIIFDRDTQTAIIEYFEKLNLLEKKSDSGDAIYVKAFL</sequence>